<keyword evidence="2" id="KW-0596">Phosphopantetheine</keyword>
<dbReference type="Gene3D" id="3.40.50.980">
    <property type="match status" value="2"/>
</dbReference>
<dbReference type="InterPro" id="IPR029058">
    <property type="entry name" value="AB_hydrolase_fold"/>
</dbReference>
<organism evidence="5 6">
    <name type="scientific">Stenomitos frigidus AS-A4</name>
    <dbReference type="NCBI Taxonomy" id="2933935"/>
    <lineage>
        <taxon>Bacteria</taxon>
        <taxon>Bacillati</taxon>
        <taxon>Cyanobacteriota</taxon>
        <taxon>Cyanophyceae</taxon>
        <taxon>Leptolyngbyales</taxon>
        <taxon>Leptolyngbyaceae</taxon>
        <taxon>Stenomitos</taxon>
    </lineage>
</organism>
<reference evidence="5 6" key="1">
    <citation type="submission" date="2022-04" db="EMBL/GenBank/DDBJ databases">
        <title>Positive selection, recombination, and allopatry shape intraspecific diversity of widespread and dominant cyanobacteria.</title>
        <authorList>
            <person name="Wei J."/>
            <person name="Shu W."/>
            <person name="Hu C."/>
        </authorList>
    </citation>
    <scope>NUCLEOTIDE SEQUENCE [LARGE SCALE GENOMIC DNA]</scope>
    <source>
        <strain evidence="5 6">AS-A4</strain>
    </source>
</reference>
<dbReference type="SMART" id="SM00823">
    <property type="entry name" value="PKS_PP"/>
    <property type="match status" value="1"/>
</dbReference>
<dbReference type="InterPro" id="IPR000873">
    <property type="entry name" value="AMP-dep_synth/lig_dom"/>
</dbReference>
<dbReference type="SUPFAM" id="SSF53474">
    <property type="entry name" value="alpha/beta-Hydrolases"/>
    <property type="match status" value="1"/>
</dbReference>
<dbReference type="Proteomes" id="UP001476950">
    <property type="component" value="Unassembled WGS sequence"/>
</dbReference>
<evidence type="ECO:0000313" key="5">
    <source>
        <dbReference type="EMBL" id="MEP1058482.1"/>
    </source>
</evidence>
<dbReference type="CDD" id="cd19543">
    <property type="entry name" value="DCL_NRPS"/>
    <property type="match status" value="1"/>
</dbReference>
<dbReference type="InterPro" id="IPR020806">
    <property type="entry name" value="PKS_PP-bd"/>
</dbReference>
<accession>A0ABV0KGW7</accession>
<dbReference type="Gene3D" id="3.30.300.30">
    <property type="match status" value="1"/>
</dbReference>
<dbReference type="RefSeq" id="WP_199305145.1">
    <property type="nucleotide sequence ID" value="NZ_JAMPLM010000005.1"/>
</dbReference>
<dbReference type="Pfam" id="PF00501">
    <property type="entry name" value="AMP-binding"/>
    <property type="match status" value="1"/>
</dbReference>
<feature type="domain" description="Carrier" evidence="4">
    <location>
        <begin position="1015"/>
        <end position="1090"/>
    </location>
</feature>
<dbReference type="Gene3D" id="2.30.38.10">
    <property type="entry name" value="Luciferase, Domain 3"/>
    <property type="match status" value="1"/>
</dbReference>
<dbReference type="SUPFAM" id="SSF56801">
    <property type="entry name" value="Acetyl-CoA synthetase-like"/>
    <property type="match status" value="1"/>
</dbReference>
<dbReference type="InterPro" id="IPR009081">
    <property type="entry name" value="PP-bd_ACP"/>
</dbReference>
<dbReference type="Pfam" id="PF00550">
    <property type="entry name" value="PP-binding"/>
    <property type="match status" value="1"/>
</dbReference>
<dbReference type="NCBIfam" id="TIGR01733">
    <property type="entry name" value="AA-adenyl-dom"/>
    <property type="match status" value="1"/>
</dbReference>
<proteinExistence type="predicted"/>
<gene>
    <name evidence="5" type="ORF">NDI38_08535</name>
</gene>
<comment type="caution">
    <text evidence="5">The sequence shown here is derived from an EMBL/GenBank/DDBJ whole genome shotgun (WGS) entry which is preliminary data.</text>
</comment>
<comment type="cofactor">
    <cofactor evidence="1">
        <name>pantetheine 4'-phosphate</name>
        <dbReference type="ChEBI" id="CHEBI:47942"/>
    </cofactor>
</comment>
<evidence type="ECO:0000313" key="6">
    <source>
        <dbReference type="Proteomes" id="UP001476950"/>
    </source>
</evidence>
<dbReference type="CDD" id="cd05930">
    <property type="entry name" value="A_NRPS"/>
    <property type="match status" value="1"/>
</dbReference>
<dbReference type="InterPro" id="IPR023213">
    <property type="entry name" value="CAT-like_dom_sf"/>
</dbReference>
<protein>
    <submittedName>
        <fullName evidence="5">Amino acid adenylation domain-containing protein</fullName>
    </submittedName>
</protein>
<dbReference type="PROSITE" id="PS00455">
    <property type="entry name" value="AMP_BINDING"/>
    <property type="match status" value="1"/>
</dbReference>
<dbReference type="InterPro" id="IPR010071">
    <property type="entry name" value="AA_adenyl_dom"/>
</dbReference>
<keyword evidence="3" id="KW-0597">Phosphoprotein</keyword>
<keyword evidence="6" id="KW-1185">Reference proteome</keyword>
<dbReference type="PROSITE" id="PS50075">
    <property type="entry name" value="CARRIER"/>
    <property type="match status" value="1"/>
</dbReference>
<dbReference type="EMBL" id="JAMPLM010000005">
    <property type="protein sequence ID" value="MEP1058482.1"/>
    <property type="molecule type" value="Genomic_DNA"/>
</dbReference>
<dbReference type="Gene3D" id="1.10.1200.10">
    <property type="entry name" value="ACP-like"/>
    <property type="match status" value="1"/>
</dbReference>
<dbReference type="SUPFAM" id="SSF52777">
    <property type="entry name" value="CoA-dependent acyltransferases"/>
    <property type="match status" value="2"/>
</dbReference>
<dbReference type="Pfam" id="PF00668">
    <property type="entry name" value="Condensation"/>
    <property type="match status" value="1"/>
</dbReference>
<dbReference type="PANTHER" id="PTHR45527:SF1">
    <property type="entry name" value="FATTY ACID SYNTHASE"/>
    <property type="match status" value="1"/>
</dbReference>
<dbReference type="Gene3D" id="3.40.50.1820">
    <property type="entry name" value="alpha/beta hydrolase"/>
    <property type="match status" value="1"/>
</dbReference>
<evidence type="ECO:0000256" key="1">
    <source>
        <dbReference type="ARBA" id="ARBA00001957"/>
    </source>
</evidence>
<dbReference type="PANTHER" id="PTHR45527">
    <property type="entry name" value="NONRIBOSOMAL PEPTIDE SYNTHETASE"/>
    <property type="match status" value="1"/>
</dbReference>
<dbReference type="InterPro" id="IPR001242">
    <property type="entry name" value="Condensation_dom"/>
</dbReference>
<dbReference type="InterPro" id="IPR045851">
    <property type="entry name" value="AMP-bd_C_sf"/>
</dbReference>
<dbReference type="InterPro" id="IPR001031">
    <property type="entry name" value="Thioesterase"/>
</dbReference>
<dbReference type="InterPro" id="IPR020845">
    <property type="entry name" value="AMP-binding_CS"/>
</dbReference>
<sequence>MQDSYPLSPMQQGMLFHSLHGQQTGVDLEQMVCTLHECIAVEPLIQAWQQVVARHPVLRTSFQWDGLEEPRQLVQSSISLPFTQHDWQGLSVAEQDDRYALYLQTDRLRGFDLAHAPLMRLALFRLADTEFRLIWTFHHILLDGRSVAVLLQEVFALYEVLCQNQTLALATPRPYQDYIEWLQQQDRSTAKGFWQHQLNGFSTPTPLLPPQASSQLLDQPGHGEEQLCLSAALTTALQSLAKQQDITPNTIVQGAWALLLSRYSGEADVVFGATRACRQSSIDGANSIIGLLINTLPVRVQVPAEAALLPWLKALRSQHIAVRDYEHTPLVDVQAWSEVPGGMPLFESLVVFENYSLNTKLQQQGSNWQHREFQLHEQPPLPLVLIGCLDAELVLKISYDRRRFDQAGILRLLGHLQTLLTSMITNPEQSLAELPLVTEAERHQLLVEWNDTTVDYAQTTCLHELFEAQVTRNPDAIAVVYEAQQLTYGEVNRQANQLAHHLKALGVRPGTFVGVYLNRGLEMIPTLLGILKAGGAYVPLEPTFPQARVQWILDSLDVGWVVTQPLHRSTFETLQTQLPRLEHLICCDTMVIETGDRGCDQTPTGLKVWQQSHLCQQPTANLPKQGSADDTAYVIFTSGSTGTPKGVVVRHQPVINLIEWVNRSFNITATDRVLFITSLCFDLSVYDIFGLLAAGGSIRVVSSEAVRDPAALLHILCHEPITFWDSAPPALQQLVPFFSNLKDERSQLRLVFMSGDWIPVTLPDALKATFPGVDVISLGGATEATVWSNFYRINDIDPNWTSIPYGKPIQNAQYYVLDARLRPCPIGVTGELYIGGDCLASGYTDPVKTAERFLPHPFQPSSQARLYRTGDLARFFPDGNIEFLGRIDHQVKIRGFRIELGEIEAVLAQNAAIRVSVVMARDDQPGEKRLVAYVVPRQQPAPTIAELRQSLKEKLPDYMLPSAFVLLKELPVTANGKLDRTALPAPESVFADDRRASLSMATGKGESEVAISFVAPRDELERQLVAIWEGVLQIKPIGIHDHFFELGGHSLSAVRVWSQIEKTLGKRLPLSTLFQAPTIEALATCLRRDVAPSASSTAQAGAAQVRMAQADVAQGGAALSNLLPSATSITPSLVVIQPGQPASGKPPLFCIHVLGRGLKYYLPLVRHLDPDQPVYGLAAHMAGEAIAIDRVEALAAHYNRQMQALQRQGPYLLVGVSFGGLVAYEMAQQLTAQGQQIAFLGLIDTYPSIDNQPLLRHLVNDRATKHWHKIKQSGLPYLLRMIKAQVRWRTQDLLEALWHGYCHASTTFCRLTGLPLPDKITDFNYEQENQQVAHRYCIRRYDGRVALFKATERQNVPHTLIDNELSWQQLVKEGLDVHHIPGDHLGMLKEPYVQKLGNALRGCLTEATAPSNSKH</sequence>
<dbReference type="Gene3D" id="3.30.559.10">
    <property type="entry name" value="Chloramphenicol acetyltransferase-like domain"/>
    <property type="match status" value="1"/>
</dbReference>
<dbReference type="SUPFAM" id="SSF47336">
    <property type="entry name" value="ACP-like"/>
    <property type="match status" value="1"/>
</dbReference>
<dbReference type="Gene3D" id="3.30.559.30">
    <property type="entry name" value="Nonribosomal peptide synthetase, condensation domain"/>
    <property type="match status" value="1"/>
</dbReference>
<dbReference type="Pfam" id="PF13193">
    <property type="entry name" value="AMP-binding_C"/>
    <property type="match status" value="1"/>
</dbReference>
<dbReference type="InterPro" id="IPR036736">
    <property type="entry name" value="ACP-like_sf"/>
</dbReference>
<name>A0ABV0KGW7_9CYAN</name>
<evidence type="ECO:0000256" key="2">
    <source>
        <dbReference type="ARBA" id="ARBA00022450"/>
    </source>
</evidence>
<evidence type="ECO:0000259" key="4">
    <source>
        <dbReference type="PROSITE" id="PS50075"/>
    </source>
</evidence>
<evidence type="ECO:0000256" key="3">
    <source>
        <dbReference type="ARBA" id="ARBA00022553"/>
    </source>
</evidence>
<dbReference type="Pfam" id="PF00975">
    <property type="entry name" value="Thioesterase"/>
    <property type="match status" value="1"/>
</dbReference>
<dbReference type="InterPro" id="IPR025110">
    <property type="entry name" value="AMP-bd_C"/>
</dbReference>